<name>A0ABT4TVG2_9ACTN</name>
<dbReference type="PANTHER" id="PTHR43734">
    <property type="entry name" value="PHYTOENE DESATURASE"/>
    <property type="match status" value="1"/>
</dbReference>
<dbReference type="SUPFAM" id="SSF51971">
    <property type="entry name" value="Nucleotide-binding domain"/>
    <property type="match status" value="1"/>
</dbReference>
<dbReference type="EMBL" id="JAQFWP010000098">
    <property type="protein sequence ID" value="MDA2808696.1"/>
    <property type="molecule type" value="Genomic_DNA"/>
</dbReference>
<dbReference type="Proteomes" id="UP001165685">
    <property type="component" value="Unassembled WGS sequence"/>
</dbReference>
<evidence type="ECO:0000313" key="1">
    <source>
        <dbReference type="EMBL" id="MDA2808696.1"/>
    </source>
</evidence>
<dbReference type="InterPro" id="IPR036188">
    <property type="entry name" value="FAD/NAD-bd_sf"/>
</dbReference>
<dbReference type="Pfam" id="PF13450">
    <property type="entry name" value="NAD_binding_8"/>
    <property type="match status" value="1"/>
</dbReference>
<dbReference type="PANTHER" id="PTHR43734:SF1">
    <property type="entry name" value="PHYTOENE DESATURASE"/>
    <property type="match status" value="1"/>
</dbReference>
<keyword evidence="2" id="KW-1185">Reference proteome</keyword>
<proteinExistence type="predicted"/>
<dbReference type="PRINTS" id="PR00411">
    <property type="entry name" value="PNDRDTASEI"/>
</dbReference>
<dbReference type="RefSeq" id="WP_270681284.1">
    <property type="nucleotide sequence ID" value="NZ_JAQFWP010000098.1"/>
</dbReference>
<organism evidence="1 2">
    <name type="scientific">Nocardiopsis suaedae</name>
    <dbReference type="NCBI Taxonomy" id="3018444"/>
    <lineage>
        <taxon>Bacteria</taxon>
        <taxon>Bacillati</taxon>
        <taxon>Actinomycetota</taxon>
        <taxon>Actinomycetes</taxon>
        <taxon>Streptosporangiales</taxon>
        <taxon>Nocardiopsidaceae</taxon>
        <taxon>Nocardiopsis</taxon>
    </lineage>
</organism>
<sequence length="391" mass="42288">MPSEITIIGGGLAGLVAANAAAEKGAQVRLYEAHADLGGRARAIEGPYLAHEGGHVFYADGPHWSWFTERRLVQPLAWPPLRKATGARWLHQGRLRRTPPPSVLRMAARGRRLKAPVDEDFRTWATRLYGPGAAEEAANAIAVATYDSDTGRLSAAFVWGLLTRVYALGVPAVRWTAGGWQAVVDRLAARARLLGATIETGARLTELPQGRGPVIVATELSSARRLLGDDSLRWESGHCMLMDLAVKEERGDPFLCFDVDGGGFFESYSQQDPSAAPQGEGLYQLQVPMRSGESSEQGRERVRALADAGIPGWRDRAAWQRTAQARGRTGALDLPGRTWRDRPSIDRGDGVFLTGDMVAAPGMRGEISINSAVRAASLALRQTERSRAAHG</sequence>
<gene>
    <name evidence="1" type="ORF">O4U47_29595</name>
</gene>
<accession>A0ABT4TVG2</accession>
<protein>
    <submittedName>
        <fullName evidence="1">NAD(P)-binding protein</fullName>
    </submittedName>
</protein>
<reference evidence="1" key="1">
    <citation type="submission" date="2023-01" db="EMBL/GenBank/DDBJ databases">
        <title>Draft genome sequence of Nocardiopsis sp. LSu2-4 isolated from halophytes.</title>
        <authorList>
            <person name="Duangmal K."/>
            <person name="Chantavorakit T."/>
        </authorList>
    </citation>
    <scope>NUCLEOTIDE SEQUENCE</scope>
    <source>
        <strain evidence="1">LSu2-4</strain>
    </source>
</reference>
<comment type="caution">
    <text evidence="1">The sequence shown here is derived from an EMBL/GenBank/DDBJ whole genome shotgun (WGS) entry which is preliminary data.</text>
</comment>
<dbReference type="Gene3D" id="3.50.50.60">
    <property type="entry name" value="FAD/NAD(P)-binding domain"/>
    <property type="match status" value="1"/>
</dbReference>
<evidence type="ECO:0000313" key="2">
    <source>
        <dbReference type="Proteomes" id="UP001165685"/>
    </source>
</evidence>